<organism evidence="1 2">
    <name type="scientific">Chryseosolibacter histidini</name>
    <dbReference type="NCBI Taxonomy" id="2782349"/>
    <lineage>
        <taxon>Bacteria</taxon>
        <taxon>Pseudomonadati</taxon>
        <taxon>Bacteroidota</taxon>
        <taxon>Cytophagia</taxon>
        <taxon>Cytophagales</taxon>
        <taxon>Chryseotaleaceae</taxon>
        <taxon>Chryseosolibacter</taxon>
    </lineage>
</organism>
<dbReference type="SUPFAM" id="SSF48452">
    <property type="entry name" value="TPR-like"/>
    <property type="match status" value="1"/>
</dbReference>
<accession>A0AAP2DLV7</accession>
<evidence type="ECO:0000313" key="1">
    <source>
        <dbReference type="EMBL" id="MBT1697532.1"/>
    </source>
</evidence>
<comment type="caution">
    <text evidence="1">The sequence shown here is derived from an EMBL/GenBank/DDBJ whole genome shotgun (WGS) entry which is preliminary data.</text>
</comment>
<dbReference type="RefSeq" id="WP_254163402.1">
    <property type="nucleotide sequence ID" value="NZ_JAHESF010000009.1"/>
</dbReference>
<keyword evidence="2" id="KW-1185">Reference proteome</keyword>
<dbReference type="Pfam" id="PF12771">
    <property type="entry name" value="SusD-like_2"/>
    <property type="match status" value="1"/>
</dbReference>
<proteinExistence type="predicted"/>
<dbReference type="EMBL" id="JAHESF010000009">
    <property type="protein sequence ID" value="MBT1697532.1"/>
    <property type="molecule type" value="Genomic_DNA"/>
</dbReference>
<evidence type="ECO:0000313" key="2">
    <source>
        <dbReference type="Proteomes" id="UP001319200"/>
    </source>
</evidence>
<reference evidence="1 2" key="1">
    <citation type="submission" date="2021-05" db="EMBL/GenBank/DDBJ databases">
        <title>A Polyphasic approach of four new species of the genus Ohtaekwangia: Ohtaekwangia histidinii sp. nov., Ohtaekwangia cretensis sp. nov., Ohtaekwangia indiensis sp. nov., Ohtaekwangia reichenbachii sp. nov. from diverse environment.</title>
        <authorList>
            <person name="Octaviana S."/>
        </authorList>
    </citation>
    <scope>NUCLEOTIDE SEQUENCE [LARGE SCALE GENOMIC DNA]</scope>
    <source>
        <strain evidence="1 2">PWU4</strain>
    </source>
</reference>
<dbReference type="Gene3D" id="1.25.40.390">
    <property type="match status" value="1"/>
</dbReference>
<sequence>MKKTFILITSILLIGACNNFDDDINTNPNEPSQASGPQLLASAMLSLPTLSSSPQAQFMAQYLAETQYVQASLYPQSSTSFYTLYQDPLINIETVLKTSKANNELIVARILKAYFIWHITDRWGDIPYSEALKGNVNFTPAYDTQESIYNALFQLLDEANNTPAIGTLSSDIVYGGNMARWKKLGNSIRLLMALRLSKVNPDKGKLEFNNALAAGVMTSNADNLVYKHLADENNWSYWYDQVEVQSREWWALTKGLVDKMKPVNDPRLAVYGDPNRTNNEYVGQLFGDTQDFDTEKYSLLGEAIRQPDSQIHLVTYAQLLFAKAEAVKLQWITGGDTEAEANYKMAIEQSLLQWTGSSAGAAAFLAQPGIAYNPATAIEQIATQRWIHLFMHGYEAWAEWRRTGFPNNLVSPAGAAVPRRQIYVEAERFNNTTHYNEAVERQFGGQESLYGRVWWDK</sequence>
<name>A0AAP2DLV7_9BACT</name>
<keyword evidence="1" id="KW-0449">Lipoprotein</keyword>
<dbReference type="PROSITE" id="PS51257">
    <property type="entry name" value="PROKAR_LIPOPROTEIN"/>
    <property type="match status" value="1"/>
</dbReference>
<dbReference type="AlphaFoldDB" id="A0AAP2DLV7"/>
<gene>
    <name evidence="1" type="ORF">KK083_11640</name>
</gene>
<dbReference type="InterPro" id="IPR011990">
    <property type="entry name" value="TPR-like_helical_dom_sf"/>
</dbReference>
<dbReference type="Proteomes" id="UP001319200">
    <property type="component" value="Unassembled WGS sequence"/>
</dbReference>
<dbReference type="InterPro" id="IPR041662">
    <property type="entry name" value="SusD-like_2"/>
</dbReference>
<protein>
    <submittedName>
        <fullName evidence="1">SusD/RagB family nutrient-binding outer membrane lipoprotein</fullName>
    </submittedName>
</protein>